<keyword evidence="8" id="KW-0694">RNA-binding</keyword>
<keyword evidence="5" id="KW-0677">Repeat</keyword>
<evidence type="ECO:0000256" key="3">
    <source>
        <dbReference type="ARBA" id="ARBA00022664"/>
    </source>
</evidence>
<dbReference type="EMBL" id="UYRR01031096">
    <property type="protein sequence ID" value="VDK45644.1"/>
    <property type="molecule type" value="Genomic_DNA"/>
</dbReference>
<keyword evidence="4 10" id="KW-0479">Metal-binding</keyword>
<dbReference type="Proteomes" id="UP000267096">
    <property type="component" value="Unassembled WGS sequence"/>
</dbReference>
<evidence type="ECO:0000256" key="9">
    <source>
        <dbReference type="ARBA" id="ARBA00023242"/>
    </source>
</evidence>
<feature type="zinc finger region" description="C3H1-type" evidence="10">
    <location>
        <begin position="87"/>
        <end position="114"/>
    </location>
</feature>
<evidence type="ECO:0000256" key="2">
    <source>
        <dbReference type="ARBA" id="ARBA00016264"/>
    </source>
</evidence>
<dbReference type="AlphaFoldDB" id="A0A0M3JVJ4"/>
<feature type="domain" description="CCHC-type" evidence="13">
    <location>
        <begin position="217"/>
        <end position="231"/>
    </location>
</feature>
<evidence type="ECO:0000256" key="4">
    <source>
        <dbReference type="ARBA" id="ARBA00022723"/>
    </source>
</evidence>
<sequence>MTATVASSLGFTYNMPSMHHAEPLTMEEYVAAIPVQMLDVEEMLLQQRGSRPVPFTGMDKSGRGVCVRNEQGTCQMGSVCPLRHLVGDKAVVCKHWLRGLCKKGDQCEFLHEYDLSKMPECFFFSKYMACSNRECPFRHIDPESKIKDCPWYDRGFCRHGPYCKNRHRRRVLCPNYLAGFCPDGSECKYAHPSFNLPPLDTTQGARNRGPFNAAIICHNCHERGHKATYCPHLPTQNQPLMEASRTNQAMPTEPAVQVQLPDKKALSDVTCYKCGEKGHYANRCHKGVLAFLSNTAHLAHEQRERDEKEGRYFIEATTVIECLHTFCKSCLLKHFENENNCCPKCNSLIHQSHPSHYVSFDRTMQELVYKLVPGLQAKEEEYRSAFAKSIKEESDGDESVTKTEDSESIPERKDCSEDVMRNHHRADEQLVIELCTDNFSKFDNIPMPIVRLSSMATVNTIKRYLALVLLGDISRYNELDIFCNNELMGRDYSMKFIEKTRWRNKPKVDPIQLIFRKHIDF</sequence>
<keyword evidence="3" id="KW-0507">mRNA processing</keyword>
<dbReference type="SMART" id="SM00343">
    <property type="entry name" value="ZnF_C2HC"/>
    <property type="match status" value="2"/>
</dbReference>
<feature type="domain" description="C3H1-type" evidence="12">
    <location>
        <begin position="168"/>
        <end position="194"/>
    </location>
</feature>
<evidence type="ECO:0000313" key="14">
    <source>
        <dbReference type="EMBL" id="VDK45644.1"/>
    </source>
</evidence>
<dbReference type="InterPro" id="IPR036855">
    <property type="entry name" value="Znf_CCCH_sf"/>
</dbReference>
<feature type="zinc finger region" description="C3H1-type" evidence="10">
    <location>
        <begin position="168"/>
        <end position="194"/>
    </location>
</feature>
<organism evidence="16">
    <name type="scientific">Anisakis simplex</name>
    <name type="common">Herring worm</name>
    <dbReference type="NCBI Taxonomy" id="6269"/>
    <lineage>
        <taxon>Eukaryota</taxon>
        <taxon>Metazoa</taxon>
        <taxon>Ecdysozoa</taxon>
        <taxon>Nematoda</taxon>
        <taxon>Chromadorea</taxon>
        <taxon>Rhabditida</taxon>
        <taxon>Spirurina</taxon>
        <taxon>Ascaridomorpha</taxon>
        <taxon>Ascaridoidea</taxon>
        <taxon>Anisakidae</taxon>
        <taxon>Anisakis</taxon>
        <taxon>Anisakis simplex complex</taxon>
    </lineage>
</organism>
<feature type="domain" description="C3H1-type" evidence="12">
    <location>
        <begin position="143"/>
        <end position="167"/>
    </location>
</feature>
<dbReference type="InterPro" id="IPR018957">
    <property type="entry name" value="Znf_C3HC4_RING-type"/>
</dbReference>
<dbReference type="Pfam" id="PF00098">
    <property type="entry name" value="zf-CCHC"/>
    <property type="match status" value="1"/>
</dbReference>
<comment type="subcellular location">
    <subcellularLocation>
        <location evidence="1">Nucleus</location>
    </subcellularLocation>
</comment>
<evidence type="ECO:0000259" key="12">
    <source>
        <dbReference type="PROSITE" id="PS50103"/>
    </source>
</evidence>
<dbReference type="PANTHER" id="PTHR23102">
    <property type="entry name" value="CLEAVAGE AND POLYADENYLATION SPECIFICITY FACTOR SUBUNIT 4-RELATED"/>
    <property type="match status" value="1"/>
</dbReference>
<dbReference type="Gene3D" id="4.10.60.10">
    <property type="entry name" value="Zinc finger, CCHC-type"/>
    <property type="match status" value="1"/>
</dbReference>
<feature type="zinc finger region" description="C3H1-type" evidence="10">
    <location>
        <begin position="143"/>
        <end position="167"/>
    </location>
</feature>
<evidence type="ECO:0000256" key="11">
    <source>
        <dbReference type="SAM" id="MobiDB-lite"/>
    </source>
</evidence>
<dbReference type="Gene3D" id="3.10.20.90">
    <property type="entry name" value="Phosphatidylinositol 3-kinase Catalytic Subunit, Chain A, domain 1"/>
    <property type="match status" value="1"/>
</dbReference>
<dbReference type="SUPFAM" id="SSF57850">
    <property type="entry name" value="RING/U-box"/>
    <property type="match status" value="1"/>
</dbReference>
<evidence type="ECO:0000313" key="16">
    <source>
        <dbReference type="WBParaSite" id="ASIM_0001224901-mRNA-1"/>
    </source>
</evidence>
<name>A0A0M3JVJ4_ANISI</name>
<keyword evidence="6 10" id="KW-0863">Zinc-finger</keyword>
<dbReference type="InterPro" id="IPR001878">
    <property type="entry name" value="Znf_CCHC"/>
</dbReference>
<feature type="region of interest" description="Disordered" evidence="11">
    <location>
        <begin position="388"/>
        <end position="415"/>
    </location>
</feature>
<dbReference type="Gene3D" id="3.30.40.10">
    <property type="entry name" value="Zinc/RING finger domain, C3HC4 (zinc finger)"/>
    <property type="match status" value="1"/>
</dbReference>
<dbReference type="InterPro" id="IPR045348">
    <property type="entry name" value="CPSF4/Yth1"/>
</dbReference>
<dbReference type="PROSITE" id="PS00518">
    <property type="entry name" value="ZF_RING_1"/>
    <property type="match status" value="1"/>
</dbReference>
<dbReference type="OrthoDB" id="1914176at2759"/>
<dbReference type="SUPFAM" id="SSF57756">
    <property type="entry name" value="Retrovirus zinc finger-like domains"/>
    <property type="match status" value="2"/>
</dbReference>
<reference evidence="14 15" key="2">
    <citation type="submission" date="2018-11" db="EMBL/GenBank/DDBJ databases">
        <authorList>
            <consortium name="Pathogen Informatics"/>
        </authorList>
    </citation>
    <scope>NUCLEOTIDE SEQUENCE [LARGE SCALE GENOMIC DNA]</scope>
</reference>
<dbReference type="Pfam" id="PF00097">
    <property type="entry name" value="zf-C3HC4"/>
    <property type="match status" value="1"/>
</dbReference>
<keyword evidence="9" id="KW-0539">Nucleus</keyword>
<dbReference type="GO" id="GO:0006397">
    <property type="term" value="P:mRNA processing"/>
    <property type="evidence" value="ECO:0007669"/>
    <property type="project" value="UniProtKB-KW"/>
</dbReference>
<feature type="domain" description="C3H1-type" evidence="12">
    <location>
        <begin position="87"/>
        <end position="114"/>
    </location>
</feature>
<dbReference type="GO" id="GO:0019899">
    <property type="term" value="F:enzyme binding"/>
    <property type="evidence" value="ECO:0007669"/>
    <property type="project" value="UniProtKB-ARBA"/>
</dbReference>
<evidence type="ECO:0000313" key="15">
    <source>
        <dbReference type="Proteomes" id="UP000267096"/>
    </source>
</evidence>
<dbReference type="GO" id="GO:0003723">
    <property type="term" value="F:RNA binding"/>
    <property type="evidence" value="ECO:0007669"/>
    <property type="project" value="UniProtKB-KW"/>
</dbReference>
<dbReference type="WBParaSite" id="ASIM_0001224901-mRNA-1">
    <property type="protein sequence ID" value="ASIM_0001224901-mRNA-1"/>
    <property type="gene ID" value="ASIM_0001224901"/>
</dbReference>
<reference evidence="16" key="1">
    <citation type="submission" date="2017-02" db="UniProtKB">
        <authorList>
            <consortium name="WormBaseParasite"/>
        </authorList>
    </citation>
    <scope>IDENTIFICATION</scope>
</reference>
<feature type="zinc finger region" description="C3H1-type" evidence="10">
    <location>
        <begin position="115"/>
        <end position="142"/>
    </location>
</feature>
<evidence type="ECO:0000256" key="8">
    <source>
        <dbReference type="ARBA" id="ARBA00022884"/>
    </source>
</evidence>
<feature type="domain" description="CCHC-type" evidence="13">
    <location>
        <begin position="271"/>
        <end position="284"/>
    </location>
</feature>
<gene>
    <name evidence="14" type="ORF">ASIM_LOCUS11715</name>
</gene>
<evidence type="ECO:0000256" key="5">
    <source>
        <dbReference type="ARBA" id="ARBA00022737"/>
    </source>
</evidence>
<dbReference type="GO" id="GO:0008270">
    <property type="term" value="F:zinc ion binding"/>
    <property type="evidence" value="ECO:0007669"/>
    <property type="project" value="UniProtKB-KW"/>
</dbReference>
<dbReference type="PANTHER" id="PTHR23102:SF24">
    <property type="entry name" value="CLEAVAGE AND POLYADENYLATION SPECIFICITY FACTOR SUBUNIT 4"/>
    <property type="match status" value="1"/>
</dbReference>
<evidence type="ECO:0000256" key="10">
    <source>
        <dbReference type="PROSITE-ProRule" id="PRU00723"/>
    </source>
</evidence>
<keyword evidence="15" id="KW-1185">Reference proteome</keyword>
<dbReference type="SMART" id="SM00356">
    <property type="entry name" value="ZnF_C3H1"/>
    <property type="match status" value="5"/>
</dbReference>
<feature type="domain" description="C3H1-type" evidence="12">
    <location>
        <begin position="115"/>
        <end position="142"/>
    </location>
</feature>
<proteinExistence type="predicted"/>
<evidence type="ECO:0000256" key="1">
    <source>
        <dbReference type="ARBA" id="ARBA00004123"/>
    </source>
</evidence>
<dbReference type="Pfam" id="PF00642">
    <property type="entry name" value="zf-CCCH"/>
    <property type="match status" value="2"/>
</dbReference>
<dbReference type="GO" id="GO:0031519">
    <property type="term" value="C:PcG protein complex"/>
    <property type="evidence" value="ECO:0007669"/>
    <property type="project" value="UniProtKB-ARBA"/>
</dbReference>
<dbReference type="InterPro" id="IPR000571">
    <property type="entry name" value="Znf_CCCH"/>
</dbReference>
<dbReference type="PROSITE" id="PS50158">
    <property type="entry name" value="ZF_CCHC"/>
    <property type="match status" value="2"/>
</dbReference>
<evidence type="ECO:0000256" key="7">
    <source>
        <dbReference type="ARBA" id="ARBA00022833"/>
    </source>
</evidence>
<evidence type="ECO:0000259" key="13">
    <source>
        <dbReference type="PROSITE" id="PS50158"/>
    </source>
</evidence>
<dbReference type="PROSITE" id="PS50103">
    <property type="entry name" value="ZF_C3H1"/>
    <property type="match status" value="4"/>
</dbReference>
<accession>A0A0M3JVJ4</accession>
<dbReference type="InterPro" id="IPR017907">
    <property type="entry name" value="Znf_RING_CS"/>
</dbReference>
<dbReference type="Gene3D" id="4.10.1000.10">
    <property type="entry name" value="Zinc finger, CCCH-type"/>
    <property type="match status" value="2"/>
</dbReference>
<protein>
    <recommendedName>
        <fullName evidence="2">Cleavage and polyadenylation specificity factor subunit 4</fullName>
    </recommendedName>
</protein>
<dbReference type="SUPFAM" id="SSF90229">
    <property type="entry name" value="CCCH zinc finger"/>
    <property type="match status" value="1"/>
</dbReference>
<evidence type="ECO:0000256" key="6">
    <source>
        <dbReference type="ARBA" id="ARBA00022771"/>
    </source>
</evidence>
<keyword evidence="7 10" id="KW-0862">Zinc</keyword>
<dbReference type="FunFam" id="4.10.1000.10:FF:000005">
    <property type="entry name" value="cleavage and polyadenylation specificity factor subunit 4"/>
    <property type="match status" value="1"/>
</dbReference>
<dbReference type="InterPro" id="IPR013083">
    <property type="entry name" value="Znf_RING/FYVE/PHD"/>
</dbReference>
<dbReference type="FunFam" id="3.30.40.10:FF:000033">
    <property type="entry name" value="Polycomb group RING finger protein 3"/>
    <property type="match status" value="1"/>
</dbReference>
<dbReference type="InterPro" id="IPR036875">
    <property type="entry name" value="Znf_CCHC_sf"/>
</dbReference>